<dbReference type="Pfam" id="PF02538">
    <property type="entry name" value="Hydantoinase_B"/>
    <property type="match status" value="1"/>
</dbReference>
<dbReference type="GO" id="GO:0006749">
    <property type="term" value="P:glutathione metabolic process"/>
    <property type="evidence" value="ECO:0007669"/>
    <property type="project" value="TreeGrafter"/>
</dbReference>
<keyword evidence="3" id="KW-1185">Reference proteome</keyword>
<dbReference type="PANTHER" id="PTHR11365">
    <property type="entry name" value="5-OXOPROLINASE RELATED"/>
    <property type="match status" value="1"/>
</dbReference>
<organism evidence="2 3">
    <name type="scientific">Haladaptatus pallidirubidus</name>
    <dbReference type="NCBI Taxonomy" id="1008152"/>
    <lineage>
        <taxon>Archaea</taxon>
        <taxon>Methanobacteriati</taxon>
        <taxon>Methanobacteriota</taxon>
        <taxon>Stenosarchaea group</taxon>
        <taxon>Halobacteria</taxon>
        <taxon>Halobacteriales</taxon>
        <taxon>Haladaptataceae</taxon>
        <taxon>Haladaptatus</taxon>
    </lineage>
</organism>
<dbReference type="EMBL" id="BAABKX010000030">
    <property type="protein sequence ID" value="GAA5064106.1"/>
    <property type="molecule type" value="Genomic_DNA"/>
</dbReference>
<dbReference type="PANTHER" id="PTHR11365:SF23">
    <property type="entry name" value="HYPOTHETICAL 5-OXOPROLINASE (EUROFUNG)-RELATED"/>
    <property type="match status" value="1"/>
</dbReference>
<comment type="caution">
    <text evidence="2">The sequence shown here is derived from an EMBL/GenBank/DDBJ whole genome shotgun (WGS) entry which is preliminary data.</text>
</comment>
<proteinExistence type="predicted"/>
<accession>A0AAV3UQI2</accession>
<dbReference type="InterPro" id="IPR045079">
    <property type="entry name" value="Oxoprolinase-like"/>
</dbReference>
<gene>
    <name evidence="2" type="ORF">GCM10025751_53250</name>
</gene>
<reference evidence="2 3" key="1">
    <citation type="journal article" date="2019" name="Int. J. Syst. Evol. Microbiol.">
        <title>The Global Catalogue of Microorganisms (GCM) 10K type strain sequencing project: providing services to taxonomists for standard genome sequencing and annotation.</title>
        <authorList>
            <consortium name="The Broad Institute Genomics Platform"/>
            <consortium name="The Broad Institute Genome Sequencing Center for Infectious Disease"/>
            <person name="Wu L."/>
            <person name="Ma J."/>
        </authorList>
    </citation>
    <scope>NUCLEOTIDE SEQUENCE [LARGE SCALE GENOMIC DNA]</scope>
    <source>
        <strain evidence="2 3">JCM 17504</strain>
    </source>
</reference>
<name>A0AAV3UQI2_9EURY</name>
<dbReference type="AlphaFoldDB" id="A0AAV3UQI2"/>
<evidence type="ECO:0000313" key="2">
    <source>
        <dbReference type="EMBL" id="GAA5064106.1"/>
    </source>
</evidence>
<evidence type="ECO:0000259" key="1">
    <source>
        <dbReference type="Pfam" id="PF02538"/>
    </source>
</evidence>
<dbReference type="Proteomes" id="UP001501729">
    <property type="component" value="Unassembled WGS sequence"/>
</dbReference>
<dbReference type="RefSeq" id="WP_227778764.1">
    <property type="nucleotide sequence ID" value="NZ_BAABKX010000030.1"/>
</dbReference>
<sequence length="661" mass="72531">MAPEDHYGTDIWEDFRDGYIPGDTLDIHPNVSLHNEATNDIDPVTHEVLRHRLYSINEEHGQTLENVSGSPVAYYAQDFNPTILAEDGEVIFQGPYIQFFSPIAELQVKWILENRSDNPGIEPGDVFLSNDPWIGATHQPDVHFIAPVFHDGKLFSWVVNTLHQYDIGGQNAGSFCPGANDVFDEPSPIPPIKIVESGELRDDLRQLYLRQSRLPQMVGLDFNAQIAGVNVARRRLKEVIDEYGAPTVKGVMNQVLNDAESAFEEKLSSIPDGTWRARSYMDGAQTGDTNLYVGEIQLTKKDNTLIFKNEGTEDNQGAMNLTYSGFRTAIISVVNPMMMYDAMWVAGGALRHIDIETVPGTITHAQWPAAVSTGGQIGIEFVIALVNDVVARMLASSPAHKRDLISGTHESSGAVAQAGVDQWGNEFGTMNLDCMGLGGVGASPHKDGIDTGGAYWAPKAPIPNMEYNEQDYPILYLYRDEVTDSGGAGTYRGGVGMHYTWKPHRTDQIQNVLAGVGGAVPLSRGISGHPGTPIRPRVIRDSDVNERFADREMVDSIDDLEGEVETLPTKAADVQKPDDIWEVRTAGSPGYGDPLLRDPADVAADVARSVVSKAAAYDVYGVVLEMDGSDVTVRESETVERREELRDQRLVNSVIPAEEER</sequence>
<dbReference type="GeneID" id="68617529"/>
<dbReference type="GO" id="GO:0005829">
    <property type="term" value="C:cytosol"/>
    <property type="evidence" value="ECO:0007669"/>
    <property type="project" value="TreeGrafter"/>
</dbReference>
<evidence type="ECO:0000313" key="3">
    <source>
        <dbReference type="Proteomes" id="UP001501729"/>
    </source>
</evidence>
<protein>
    <submittedName>
        <fullName evidence="2">Hydantoinase B/oxoprolinase family protein</fullName>
    </submittedName>
</protein>
<dbReference type="GO" id="GO:0017168">
    <property type="term" value="F:5-oxoprolinase (ATP-hydrolyzing) activity"/>
    <property type="evidence" value="ECO:0007669"/>
    <property type="project" value="TreeGrafter"/>
</dbReference>
<dbReference type="InterPro" id="IPR003692">
    <property type="entry name" value="Hydantoinase_B"/>
</dbReference>
<feature type="domain" description="Hydantoinase B/oxoprolinase" evidence="1">
    <location>
        <begin position="42"/>
        <end position="594"/>
    </location>
</feature>